<keyword evidence="3" id="KW-1185">Reference proteome</keyword>
<protein>
    <submittedName>
        <fullName evidence="2">Uncharacterized protein</fullName>
    </submittedName>
</protein>
<reference evidence="2 3" key="1">
    <citation type="submission" date="2021-07" db="EMBL/GenBank/DDBJ databases">
        <title>Paraburkholderia edwinii protects Aspergillus sp. from phenazines by acting as a toxin sponge.</title>
        <authorList>
            <person name="Dahlstrom K.M."/>
            <person name="Newman D.K."/>
        </authorList>
    </citation>
    <scope>NUCLEOTIDE SEQUENCE [LARGE SCALE GENOMIC DNA]</scope>
    <source>
        <strain evidence="2 3">Pe01</strain>
    </source>
</reference>
<evidence type="ECO:0000256" key="1">
    <source>
        <dbReference type="SAM" id="MobiDB-lite"/>
    </source>
</evidence>
<proteinExistence type="predicted"/>
<dbReference type="EMBL" id="CP080096">
    <property type="protein sequence ID" value="QYD73658.1"/>
    <property type="molecule type" value="Genomic_DNA"/>
</dbReference>
<evidence type="ECO:0000313" key="3">
    <source>
        <dbReference type="Proteomes" id="UP000826462"/>
    </source>
</evidence>
<name>A0ABX8V3L1_9BURK</name>
<dbReference type="Proteomes" id="UP000826462">
    <property type="component" value="Chromosome 2"/>
</dbReference>
<sequence>MRIDYDAVLAPGAGQWYGQIIVSNLRYDDGSPIEVNEYLSMSFSAPAAINSTDVYVSFAGSWVSTTANAESTQLDASLFSVSVKIDFNDPHLMDAKDQINIGVNGDLTQNTDEWLASFVIAADESPNTTGTASVTCANVPDCALYGIAPVIQFKRGSEITSTTLQYGATVSQTLEQGDYTIQGNSVSTVDQTVIAPLVISPDQMTIGVNGTATVDVSFGPLQRSSALDIAIGTLSGLEAETLNVTIVDATSGKTLAAFSSGIDTTTPVRLLPASGTAQIRIDDISLNNVFYSFSDIQVVFANQLQTVQISDSLVQRTPVDTSGFVTVPIDVTSEATLSQEVTMRLVGGSMTYTQTIDVETQMARFGVPVRPDTYTVSAPDFLSGNVVYAVDTPAQIVVSGTGTTTLEVSIEASANLDVPGFPAYLSFGGCADLTPGNQADFASARACSVFKYAGNDGAGDANTYLSADTATSTTINLARSIETQLGGQPVLPVMISYTCNLSLGNTAGMLANADQHAHSFANLILSLNTANATIDSAHAVPAGFIVNPDFLGACQQAGFGPNYAMPVRAPLQTALDHWSVDATIPPGITEDIEGYVAAVNWLIDAVAPHVVFGWQINLWGVGRSEWIYDDSDPLTYAQQTATYIDNLGVYSGDWKPHFLAIDRYEADDFTQRAYVNGYCYGPREWGRYFDFCTGMSRALKLPVMPWQIPASRTPNTTDAVAADFDSQHWGTGGSYLMGDPAIGSDYHNVNPTILALPFSSAFPDMGATAEDMFIRSEPFDISNPAYCDFPLRGIFAVLLGGGSTTGIISTVGNPEPWTRNKLNAYMDNPIRFDSQQSAAPRRKRRRPSPLVH</sequence>
<feature type="region of interest" description="Disordered" evidence="1">
    <location>
        <begin position="833"/>
        <end position="852"/>
    </location>
</feature>
<gene>
    <name evidence="2" type="ORF">KZJ38_29075</name>
</gene>
<feature type="compositionally biased region" description="Basic residues" evidence="1">
    <location>
        <begin position="840"/>
        <end position="852"/>
    </location>
</feature>
<evidence type="ECO:0000313" key="2">
    <source>
        <dbReference type="EMBL" id="QYD73658.1"/>
    </source>
</evidence>
<accession>A0ABX8V3L1</accession>
<organism evidence="2 3">
    <name type="scientific">Paraburkholderia edwinii</name>
    <dbReference type="NCBI Taxonomy" id="2861782"/>
    <lineage>
        <taxon>Bacteria</taxon>
        <taxon>Pseudomonadati</taxon>
        <taxon>Pseudomonadota</taxon>
        <taxon>Betaproteobacteria</taxon>
        <taxon>Burkholderiales</taxon>
        <taxon>Burkholderiaceae</taxon>
        <taxon>Paraburkholderia</taxon>
    </lineage>
</organism>